<reference evidence="1 2" key="1">
    <citation type="submission" date="2020-08" db="EMBL/GenBank/DDBJ databases">
        <title>Sequencing the genomes of 1000 actinobacteria strains.</title>
        <authorList>
            <person name="Klenk H.-P."/>
        </authorList>
    </citation>
    <scope>NUCLEOTIDE SEQUENCE [LARGE SCALE GENOMIC DNA]</scope>
    <source>
        <strain evidence="1 2">DSM 43582</strain>
    </source>
</reference>
<gene>
    <name evidence="1" type="ORF">BJY24_007303</name>
</gene>
<evidence type="ECO:0000313" key="2">
    <source>
        <dbReference type="Proteomes" id="UP000540412"/>
    </source>
</evidence>
<evidence type="ECO:0000313" key="1">
    <source>
        <dbReference type="EMBL" id="MBB5918391.1"/>
    </source>
</evidence>
<proteinExistence type="predicted"/>
<dbReference type="EMBL" id="JACHIT010000002">
    <property type="protein sequence ID" value="MBB5918391.1"/>
    <property type="molecule type" value="Genomic_DNA"/>
</dbReference>
<dbReference type="NCBIfam" id="NF046112">
    <property type="entry name" value="MSMEG_6209_Nter"/>
    <property type="match status" value="1"/>
</dbReference>
<accession>A0A7W9UM98</accession>
<name>A0A7W9UM98_9NOCA</name>
<protein>
    <submittedName>
        <fullName evidence="1">Uncharacterized protein</fullName>
    </submittedName>
</protein>
<dbReference type="AlphaFoldDB" id="A0A7W9UM98"/>
<keyword evidence="2" id="KW-1185">Reference proteome</keyword>
<dbReference type="Proteomes" id="UP000540412">
    <property type="component" value="Unassembled WGS sequence"/>
</dbReference>
<organism evidence="1 2">
    <name type="scientific">Nocardia transvalensis</name>
    <dbReference type="NCBI Taxonomy" id="37333"/>
    <lineage>
        <taxon>Bacteria</taxon>
        <taxon>Bacillati</taxon>
        <taxon>Actinomycetota</taxon>
        <taxon>Actinomycetes</taxon>
        <taxon>Mycobacteriales</taxon>
        <taxon>Nocardiaceae</taxon>
        <taxon>Nocardia</taxon>
    </lineage>
</organism>
<dbReference type="RefSeq" id="WP_157185755.1">
    <property type="nucleotide sequence ID" value="NZ_JACHIT010000002.1"/>
</dbReference>
<comment type="caution">
    <text evidence="1">The sequence shown here is derived from an EMBL/GenBank/DDBJ whole genome shotgun (WGS) entry which is preliminary data.</text>
</comment>
<dbReference type="Gene3D" id="1.10.8.1060">
    <property type="entry name" value="Corynebacterium glutamicum thioredoxin-dependent arsenate reductase, N-terminal domain"/>
    <property type="match status" value="1"/>
</dbReference>
<sequence>MQNNVAAQINAIIERLAANHPEASSATVAATVEQFRERFSNSAMRDFAPRLVERCAERELSGTPPRHLRRP</sequence>